<dbReference type="Gene3D" id="2.60.120.260">
    <property type="entry name" value="Galactose-binding domain-like"/>
    <property type="match status" value="1"/>
</dbReference>
<protein>
    <submittedName>
        <fullName evidence="2">Uncharacterized protein</fullName>
    </submittedName>
</protein>
<feature type="chain" id="PRO_5015690129" evidence="1">
    <location>
        <begin position="20"/>
        <end position="152"/>
    </location>
</feature>
<reference evidence="2 3" key="1">
    <citation type="journal article" date="2018" name="Elife">
        <title>Functional genomics of lipid metabolism in the oleaginous yeast Rhodosporidium toruloides.</title>
        <authorList>
            <person name="Coradetti S.T."/>
            <person name="Pinel D."/>
            <person name="Geiselman G."/>
            <person name="Ito M."/>
            <person name="Mondo S."/>
            <person name="Reilly M.C."/>
            <person name="Cheng Y.F."/>
            <person name="Bauer S."/>
            <person name="Grigoriev I."/>
            <person name="Gladden J.M."/>
            <person name="Simmons B.A."/>
            <person name="Brem R."/>
            <person name="Arkin A.P."/>
            <person name="Skerker J.M."/>
        </authorList>
    </citation>
    <scope>NUCLEOTIDE SEQUENCE [LARGE SCALE GENOMIC DNA]</scope>
    <source>
        <strain evidence="2 3">NBRC 0880</strain>
    </source>
</reference>
<name>A0A2T0A7F5_RHOTO</name>
<keyword evidence="1" id="KW-0732">Signal</keyword>
<organism evidence="2 3">
    <name type="scientific">Rhodotorula toruloides</name>
    <name type="common">Yeast</name>
    <name type="synonym">Rhodosporidium toruloides</name>
    <dbReference type="NCBI Taxonomy" id="5286"/>
    <lineage>
        <taxon>Eukaryota</taxon>
        <taxon>Fungi</taxon>
        <taxon>Dikarya</taxon>
        <taxon>Basidiomycota</taxon>
        <taxon>Pucciniomycotina</taxon>
        <taxon>Microbotryomycetes</taxon>
        <taxon>Sporidiobolales</taxon>
        <taxon>Sporidiobolaceae</taxon>
        <taxon>Rhodotorula</taxon>
    </lineage>
</organism>
<evidence type="ECO:0000313" key="3">
    <source>
        <dbReference type="Proteomes" id="UP000239560"/>
    </source>
</evidence>
<sequence>MRSPLLLLASLLSLSITIAARTVTFDDGDSHLVYAPDGAWSVVEGADYSAGSARQTTARGGQVTLAFAGQQISLYGSTTASFAVFVDGKTTPTSSSSSSASSNATSSRFFVLKGLAAEQAHNLTLVVTGDGALVLDRIAIAFSCVPSFYPSV</sequence>
<dbReference type="Proteomes" id="UP000239560">
    <property type="component" value="Unassembled WGS sequence"/>
</dbReference>
<evidence type="ECO:0000256" key="1">
    <source>
        <dbReference type="SAM" id="SignalP"/>
    </source>
</evidence>
<proteinExistence type="predicted"/>
<accession>A0A2T0A7F5</accession>
<evidence type="ECO:0000313" key="2">
    <source>
        <dbReference type="EMBL" id="PRQ73952.1"/>
    </source>
</evidence>
<dbReference type="EMBL" id="LCTV02000007">
    <property type="protein sequence ID" value="PRQ73952.1"/>
    <property type="molecule type" value="Genomic_DNA"/>
</dbReference>
<comment type="caution">
    <text evidence="2">The sequence shown here is derived from an EMBL/GenBank/DDBJ whole genome shotgun (WGS) entry which is preliminary data.</text>
</comment>
<feature type="signal peptide" evidence="1">
    <location>
        <begin position="1"/>
        <end position="19"/>
    </location>
</feature>
<dbReference type="AlphaFoldDB" id="A0A2T0A7F5"/>
<gene>
    <name evidence="2" type="ORF">AAT19DRAFT_15519</name>
</gene>
<dbReference type="OrthoDB" id="2529692at2759"/>